<evidence type="ECO:0000313" key="1">
    <source>
        <dbReference type="EMBL" id="ASJ55103.1"/>
    </source>
</evidence>
<evidence type="ECO:0000313" key="2">
    <source>
        <dbReference type="Proteomes" id="UP000197781"/>
    </source>
</evidence>
<dbReference type="KEGG" id="bfm:BP422_17040"/>
<dbReference type="AlphaFoldDB" id="A0A220MJ72"/>
<name>A0A220MJ72_9BACL</name>
<accession>A0A220MJ72</accession>
<dbReference type="InterPro" id="IPR024998">
    <property type="entry name" value="DUF3906"/>
</dbReference>
<dbReference type="EMBL" id="CP018145">
    <property type="protein sequence ID" value="ASJ55103.1"/>
    <property type="molecule type" value="Genomic_DNA"/>
</dbReference>
<dbReference type="Proteomes" id="UP000197781">
    <property type="component" value="Chromosome"/>
</dbReference>
<reference evidence="1 2" key="1">
    <citation type="submission" date="2016-11" db="EMBL/GenBank/DDBJ databases">
        <authorList>
            <person name="Jaros S."/>
            <person name="Januszkiewicz K."/>
            <person name="Wedrychowicz H."/>
        </authorList>
    </citation>
    <scope>NUCLEOTIDE SEQUENCE [LARGE SCALE GENOMIC DNA]</scope>
    <source>
        <strain evidence="1 2">NF2</strain>
    </source>
</reference>
<organism evidence="1 2">
    <name type="scientific">Brevibacillus formosus</name>
    <dbReference type="NCBI Taxonomy" id="54913"/>
    <lineage>
        <taxon>Bacteria</taxon>
        <taxon>Bacillati</taxon>
        <taxon>Bacillota</taxon>
        <taxon>Bacilli</taxon>
        <taxon>Bacillales</taxon>
        <taxon>Paenibacillaceae</taxon>
        <taxon>Brevibacillus</taxon>
    </lineage>
</organism>
<gene>
    <name evidence="1" type="ORF">BP422_17040</name>
</gene>
<protein>
    <recommendedName>
        <fullName evidence="3">DUF3906 domain-containing protein</fullName>
    </recommendedName>
</protein>
<dbReference type="RefSeq" id="WP_088908791.1">
    <property type="nucleotide sequence ID" value="NZ_CP018145.1"/>
</dbReference>
<proteinExistence type="predicted"/>
<dbReference type="Pfam" id="PF13046">
    <property type="entry name" value="DUF3906"/>
    <property type="match status" value="1"/>
</dbReference>
<evidence type="ECO:0008006" key="3">
    <source>
        <dbReference type="Google" id="ProtNLM"/>
    </source>
</evidence>
<sequence length="82" mass="9146">MGEEQGESYLYKLEAMLEEGRLLTVVVIAQTDERAFSSAENNLLRHTIAPPRIKELSLVEKKPLGRQGVGYVVETSTFASYS</sequence>